<dbReference type="CDD" id="cd02966">
    <property type="entry name" value="TlpA_like_family"/>
    <property type="match status" value="1"/>
</dbReference>
<dbReference type="GO" id="GO:0016491">
    <property type="term" value="F:oxidoreductase activity"/>
    <property type="evidence" value="ECO:0007669"/>
    <property type="project" value="InterPro"/>
</dbReference>
<evidence type="ECO:0000256" key="5">
    <source>
        <dbReference type="SAM" id="MobiDB-lite"/>
    </source>
</evidence>
<dbReference type="SUPFAM" id="SSF52833">
    <property type="entry name" value="Thioredoxin-like"/>
    <property type="match status" value="1"/>
</dbReference>
<evidence type="ECO:0000256" key="1">
    <source>
        <dbReference type="ARBA" id="ARBA00004196"/>
    </source>
</evidence>
<evidence type="ECO:0000313" key="8">
    <source>
        <dbReference type="Proteomes" id="UP000593915"/>
    </source>
</evidence>
<dbReference type="AlphaFoldDB" id="A0A7S7AXA0"/>
<keyword evidence="4" id="KW-0676">Redox-active center</keyword>
<dbReference type="PANTHER" id="PTHR42852:SF6">
    <property type="entry name" value="THIOL:DISULFIDE INTERCHANGE PROTEIN DSBE"/>
    <property type="match status" value="1"/>
</dbReference>
<keyword evidence="3" id="KW-1015">Disulfide bond</keyword>
<feature type="compositionally biased region" description="Polar residues" evidence="5">
    <location>
        <begin position="8"/>
        <end position="18"/>
    </location>
</feature>
<dbReference type="GO" id="GO:0030313">
    <property type="term" value="C:cell envelope"/>
    <property type="evidence" value="ECO:0007669"/>
    <property type="project" value="UniProtKB-SubCell"/>
</dbReference>
<keyword evidence="2" id="KW-0201">Cytochrome c-type biogenesis</keyword>
<evidence type="ECO:0000256" key="2">
    <source>
        <dbReference type="ARBA" id="ARBA00022748"/>
    </source>
</evidence>
<protein>
    <submittedName>
        <fullName evidence="7">TlpA family protein disulfide reductase</fullName>
    </submittedName>
</protein>
<dbReference type="Gene3D" id="3.40.30.10">
    <property type="entry name" value="Glutaredoxin"/>
    <property type="match status" value="1"/>
</dbReference>
<accession>A0A7S7AXA0</accession>
<dbReference type="EMBL" id="CP061839">
    <property type="protein sequence ID" value="QOW62165.1"/>
    <property type="molecule type" value="Genomic_DNA"/>
</dbReference>
<dbReference type="GO" id="GO:0016209">
    <property type="term" value="F:antioxidant activity"/>
    <property type="evidence" value="ECO:0007669"/>
    <property type="project" value="InterPro"/>
</dbReference>
<gene>
    <name evidence="7" type="ORF">IFE08_07755</name>
</gene>
<dbReference type="Pfam" id="PF00578">
    <property type="entry name" value="AhpC-TSA"/>
    <property type="match status" value="1"/>
</dbReference>
<evidence type="ECO:0000259" key="6">
    <source>
        <dbReference type="PROSITE" id="PS51352"/>
    </source>
</evidence>
<evidence type="ECO:0000256" key="3">
    <source>
        <dbReference type="ARBA" id="ARBA00023157"/>
    </source>
</evidence>
<evidence type="ECO:0000256" key="4">
    <source>
        <dbReference type="ARBA" id="ARBA00023284"/>
    </source>
</evidence>
<evidence type="ECO:0000313" key="7">
    <source>
        <dbReference type="EMBL" id="QOW62165.1"/>
    </source>
</evidence>
<name>A0A7S7AXA0_9SPIR</name>
<dbReference type="InterPro" id="IPR036249">
    <property type="entry name" value="Thioredoxin-like_sf"/>
</dbReference>
<dbReference type="GO" id="GO:0017004">
    <property type="term" value="P:cytochrome complex assembly"/>
    <property type="evidence" value="ECO:0007669"/>
    <property type="project" value="UniProtKB-KW"/>
</dbReference>
<dbReference type="InterPro" id="IPR050553">
    <property type="entry name" value="Thioredoxin_ResA/DsbE_sf"/>
</dbReference>
<dbReference type="Proteomes" id="UP000593915">
    <property type="component" value="Chromosome"/>
</dbReference>
<organism evidence="7 8">
    <name type="scientific">Treponema pedis</name>
    <dbReference type="NCBI Taxonomy" id="409322"/>
    <lineage>
        <taxon>Bacteria</taxon>
        <taxon>Pseudomonadati</taxon>
        <taxon>Spirochaetota</taxon>
        <taxon>Spirochaetia</taxon>
        <taxon>Spirochaetales</taxon>
        <taxon>Treponemataceae</taxon>
        <taxon>Treponema</taxon>
    </lineage>
</organism>
<dbReference type="PANTHER" id="PTHR42852">
    <property type="entry name" value="THIOL:DISULFIDE INTERCHANGE PROTEIN DSBE"/>
    <property type="match status" value="1"/>
</dbReference>
<feature type="domain" description="Thioredoxin" evidence="6">
    <location>
        <begin position="26"/>
        <end position="173"/>
    </location>
</feature>
<proteinExistence type="predicted"/>
<dbReference type="PROSITE" id="PS00194">
    <property type="entry name" value="THIOREDOXIN_1"/>
    <property type="match status" value="1"/>
</dbReference>
<sequence>MKPMEDSMSMNDNASSTAAPREMEASASKSTVLEFSTIDLDGNTVTNEIFSKYDLTLVNVWGTFCGPCKVELPALEAAYKEYAKKNCNVIAITIDLSKEDTSTLDLAKEIWKDSGCTFKALYSVPEFAAVTDTLTGVPTSFFVDKKGAIVKGSFHTGALDLEGFKKFFDKHLGMMMK</sequence>
<reference evidence="7 8" key="1">
    <citation type="submission" date="2020-09" db="EMBL/GenBank/DDBJ databases">
        <title>Characterization of Treponema spp. from bovine digital dermatitis in Korea.</title>
        <authorList>
            <person name="Espiritu H.M."/>
            <person name="Cho Y.I."/>
            <person name="Mamuad L."/>
        </authorList>
    </citation>
    <scope>NUCLEOTIDE SEQUENCE [LARGE SCALE GENOMIC DNA]</scope>
    <source>
        <strain evidence="7 8">KS1</strain>
    </source>
</reference>
<feature type="region of interest" description="Disordered" evidence="5">
    <location>
        <begin position="1"/>
        <end position="23"/>
    </location>
</feature>
<dbReference type="PROSITE" id="PS51352">
    <property type="entry name" value="THIOREDOXIN_2"/>
    <property type="match status" value="1"/>
</dbReference>
<comment type="subcellular location">
    <subcellularLocation>
        <location evidence="1">Cell envelope</location>
    </subcellularLocation>
</comment>
<dbReference type="InterPro" id="IPR017937">
    <property type="entry name" value="Thioredoxin_CS"/>
</dbReference>
<dbReference type="InterPro" id="IPR013766">
    <property type="entry name" value="Thioredoxin_domain"/>
</dbReference>
<dbReference type="InterPro" id="IPR000866">
    <property type="entry name" value="AhpC/TSA"/>
</dbReference>